<dbReference type="AlphaFoldDB" id="A0A7I7SSM8"/>
<keyword evidence="2" id="KW-1185">Reference proteome</keyword>
<dbReference type="EMBL" id="AP022595">
    <property type="protein sequence ID" value="BBY59149.1"/>
    <property type="molecule type" value="Genomic_DNA"/>
</dbReference>
<gene>
    <name evidence="1" type="ORF">MSAR_22850</name>
</gene>
<sequence length="67" mass="6767">MFLISALGPAVVGGAVLLRPTSPTPSCPAVALHVDESGLTYEVNGGEIVFTGLEFGGSVAAFGKWFG</sequence>
<proteinExistence type="predicted"/>
<organism evidence="1 2">
    <name type="scientific">Mycolicibacterium sarraceniae</name>
    <dbReference type="NCBI Taxonomy" id="1534348"/>
    <lineage>
        <taxon>Bacteria</taxon>
        <taxon>Bacillati</taxon>
        <taxon>Actinomycetota</taxon>
        <taxon>Actinomycetes</taxon>
        <taxon>Mycobacteriales</taxon>
        <taxon>Mycobacteriaceae</taxon>
        <taxon>Mycolicibacterium</taxon>
    </lineage>
</organism>
<evidence type="ECO:0000313" key="1">
    <source>
        <dbReference type="EMBL" id="BBY59149.1"/>
    </source>
</evidence>
<dbReference type="Proteomes" id="UP000466445">
    <property type="component" value="Chromosome"/>
</dbReference>
<reference evidence="1 2" key="1">
    <citation type="journal article" date="2019" name="Emerg. Microbes Infect.">
        <title>Comprehensive subspecies identification of 175 nontuberculous mycobacteria species based on 7547 genomic profiles.</title>
        <authorList>
            <person name="Matsumoto Y."/>
            <person name="Kinjo T."/>
            <person name="Motooka D."/>
            <person name="Nabeya D."/>
            <person name="Jung N."/>
            <person name="Uechi K."/>
            <person name="Horii T."/>
            <person name="Iida T."/>
            <person name="Fujita J."/>
            <person name="Nakamura S."/>
        </authorList>
    </citation>
    <scope>NUCLEOTIDE SEQUENCE [LARGE SCALE GENOMIC DNA]</scope>
    <source>
        <strain evidence="1 2">JCM 30395</strain>
    </source>
</reference>
<name>A0A7I7SSM8_9MYCO</name>
<accession>A0A7I7SSM8</accession>
<evidence type="ECO:0000313" key="2">
    <source>
        <dbReference type="Proteomes" id="UP000466445"/>
    </source>
</evidence>
<dbReference type="KEGG" id="msar:MSAR_22850"/>
<protein>
    <submittedName>
        <fullName evidence="1">Uncharacterized protein</fullName>
    </submittedName>
</protein>